<proteinExistence type="predicted"/>
<protein>
    <submittedName>
        <fullName evidence="2">Uncharacterized protein</fullName>
    </submittedName>
</protein>
<sequence>MTPEASGSAGEGASEHKGSDMRTLVDVRYVNCPECHQRIRAQLYSVVSQCHTWCPRCKKNVHQCVR</sequence>
<organism evidence="2">
    <name type="scientific">Serratia fonticola</name>
    <dbReference type="NCBI Taxonomy" id="47917"/>
    <lineage>
        <taxon>Bacteria</taxon>
        <taxon>Pseudomonadati</taxon>
        <taxon>Pseudomonadota</taxon>
        <taxon>Gammaproteobacteria</taxon>
        <taxon>Enterobacterales</taxon>
        <taxon>Yersiniaceae</taxon>
        <taxon>Serratia</taxon>
    </lineage>
</organism>
<dbReference type="OrthoDB" id="6638374at2"/>
<name>A0A559T1Q9_SERFO</name>
<accession>A0A559T1Q9</accession>
<evidence type="ECO:0000256" key="1">
    <source>
        <dbReference type="SAM" id="MobiDB-lite"/>
    </source>
</evidence>
<reference evidence="2" key="2">
    <citation type="submission" date="2019-08" db="EMBL/GenBank/DDBJ databases">
        <title>Investigation of anaerobic lignin degradation for improved lignocellulosic biofuels.</title>
        <authorList>
            <person name="Deangelis K.PhD."/>
        </authorList>
    </citation>
    <scope>NUCLEOTIDE SEQUENCE [LARGE SCALE GENOMIC DNA]</scope>
    <source>
        <strain evidence="2">128R</strain>
    </source>
</reference>
<gene>
    <name evidence="2" type="ORF">FHU10_0998</name>
</gene>
<reference evidence="2" key="1">
    <citation type="submission" date="2019-06" db="EMBL/GenBank/DDBJ databases">
        <authorList>
            <person name="Deangelis K."/>
            <person name="Huntemann M."/>
            <person name="Clum A."/>
            <person name="Pillay M."/>
            <person name="Palaniappan K."/>
            <person name="Varghese N."/>
            <person name="Mikhailova N."/>
            <person name="Stamatis D."/>
            <person name="Reddy T."/>
            <person name="Daum C."/>
            <person name="Shapiro N."/>
            <person name="Ivanova N."/>
            <person name="Kyrpides N."/>
            <person name="Woyke T."/>
        </authorList>
    </citation>
    <scope>NUCLEOTIDE SEQUENCE [LARGE SCALE GENOMIC DNA]</scope>
    <source>
        <strain evidence="2">128R</strain>
    </source>
</reference>
<feature type="region of interest" description="Disordered" evidence="1">
    <location>
        <begin position="1"/>
        <end position="20"/>
    </location>
</feature>
<dbReference type="EMBL" id="VISQ01000001">
    <property type="protein sequence ID" value="TVZ68546.1"/>
    <property type="molecule type" value="Genomic_DNA"/>
</dbReference>
<evidence type="ECO:0000313" key="2">
    <source>
        <dbReference type="EMBL" id="TVZ68546.1"/>
    </source>
</evidence>
<dbReference type="AlphaFoldDB" id="A0A559T1Q9"/>
<comment type="caution">
    <text evidence="2">The sequence shown here is derived from an EMBL/GenBank/DDBJ whole genome shotgun (WGS) entry which is preliminary data.</text>
</comment>
<feature type="compositionally biased region" description="Low complexity" evidence="1">
    <location>
        <begin position="1"/>
        <end position="12"/>
    </location>
</feature>